<evidence type="ECO:0000256" key="1">
    <source>
        <dbReference type="SAM" id="MobiDB-lite"/>
    </source>
</evidence>
<sequence length="66" mass="7656">MRLLRSHAWLVLMDLVGEASMLPLAFYRVDRDKQIRYPRKEIATPGCRHSAARGQPTNAKRSDTRF</sequence>
<comment type="caution">
    <text evidence="2">The sequence shown here is derived from an EMBL/GenBank/DDBJ whole genome shotgun (WGS) entry which is preliminary data.</text>
</comment>
<proteinExistence type="predicted"/>
<gene>
    <name evidence="2" type="ORF">CI15_20025</name>
</gene>
<keyword evidence="3" id="KW-1185">Reference proteome</keyword>
<organism evidence="2 3">
    <name type="scientific">Paraburkholderia monticola</name>
    <dbReference type="NCBI Taxonomy" id="1399968"/>
    <lineage>
        <taxon>Bacteria</taxon>
        <taxon>Pseudomonadati</taxon>
        <taxon>Pseudomonadota</taxon>
        <taxon>Betaproteobacteria</taxon>
        <taxon>Burkholderiales</taxon>
        <taxon>Burkholderiaceae</taxon>
        <taxon>Paraburkholderia</taxon>
    </lineage>
</organism>
<feature type="region of interest" description="Disordered" evidence="1">
    <location>
        <begin position="46"/>
        <end position="66"/>
    </location>
</feature>
<reference evidence="2 3" key="1">
    <citation type="journal article" date="2015" name="Int. J. Syst. Evol. Microbiol.">
        <title>Burkholderia monticola sp. nov., isolated from mountain soil.</title>
        <authorList>
            <person name="Baek I."/>
            <person name="Seo B."/>
            <person name="Lee I."/>
            <person name="Yi H."/>
            <person name="Chun J."/>
        </authorList>
    </citation>
    <scope>NUCLEOTIDE SEQUENCE [LARGE SCALE GENOMIC DNA]</scope>
    <source>
        <strain evidence="2 3">JC2948</strain>
    </source>
</reference>
<dbReference type="STRING" id="1399968.CI15_20025"/>
<dbReference type="AlphaFoldDB" id="A0A149PK72"/>
<accession>A0A149PK72</accession>
<evidence type="ECO:0000313" key="2">
    <source>
        <dbReference type="EMBL" id="KXU85463.1"/>
    </source>
</evidence>
<evidence type="ECO:0000313" key="3">
    <source>
        <dbReference type="Proteomes" id="UP000075613"/>
    </source>
</evidence>
<dbReference type="Proteomes" id="UP000075613">
    <property type="component" value="Unassembled WGS sequence"/>
</dbReference>
<name>A0A149PK72_9BURK</name>
<protein>
    <submittedName>
        <fullName evidence="2">Uncharacterized protein</fullName>
    </submittedName>
</protein>
<dbReference type="EMBL" id="LRBG01000031">
    <property type="protein sequence ID" value="KXU85463.1"/>
    <property type="molecule type" value="Genomic_DNA"/>
</dbReference>